<dbReference type="InterPro" id="IPR001296">
    <property type="entry name" value="Glyco_trans_1"/>
</dbReference>
<dbReference type="Pfam" id="PF13439">
    <property type="entry name" value="Glyco_transf_4"/>
    <property type="match status" value="1"/>
</dbReference>
<dbReference type="PANTHER" id="PTHR12526">
    <property type="entry name" value="GLYCOSYLTRANSFERASE"/>
    <property type="match status" value="1"/>
</dbReference>
<accession>A0A840PNQ2</accession>
<dbReference type="AlphaFoldDB" id="A0A840PNQ2"/>
<dbReference type="Gene3D" id="3.40.50.2000">
    <property type="entry name" value="Glycogen Phosphorylase B"/>
    <property type="match status" value="2"/>
</dbReference>
<sequence>MTTSLAPARPYARRGLPERVVFACMDAHTLGGIQRVTHTLAQGLAGRGYEVHVLGLHRSPAPFRYVERPAYRSHEIHRTPMGPVGPLARRLGDRRLRALLDRLGPAHIVLTSPGVVSRMLALLPPHMTPIGHYHGSFEHAQGTWHLGSVRRHWGRLEQSVFLSPDDAAGFAAHALLPHTWTIPNPLPDWPARPSPLSAPRVLGIGRLEGVKRFDRLISAFARAVRTGRDPWELHLIGDGEDVPLLREHARAEGVGDRVVFRGRVPAALMRAEYLGGAVVGLSSEHEGLPLVLCEAASYGVPAVAFDVSGGVRSLVRHQRTGLLAPPGDVDALGAALARLMGSADERRRMGAAARAHAEQFRLDRVLDGWETLFEHIAR</sequence>
<evidence type="ECO:0000256" key="1">
    <source>
        <dbReference type="ARBA" id="ARBA00022676"/>
    </source>
</evidence>
<name>A0A840PNQ2_9ACTN</name>
<dbReference type="InterPro" id="IPR028098">
    <property type="entry name" value="Glyco_trans_4-like_N"/>
</dbReference>
<organism evidence="5 6">
    <name type="scientific">Thermocatellispora tengchongensis</name>
    <dbReference type="NCBI Taxonomy" id="1073253"/>
    <lineage>
        <taxon>Bacteria</taxon>
        <taxon>Bacillati</taxon>
        <taxon>Actinomycetota</taxon>
        <taxon>Actinomycetes</taxon>
        <taxon>Streptosporangiales</taxon>
        <taxon>Streptosporangiaceae</taxon>
        <taxon>Thermocatellispora</taxon>
    </lineage>
</organism>
<proteinExistence type="predicted"/>
<evidence type="ECO:0000256" key="2">
    <source>
        <dbReference type="ARBA" id="ARBA00022679"/>
    </source>
</evidence>
<dbReference type="GO" id="GO:0016757">
    <property type="term" value="F:glycosyltransferase activity"/>
    <property type="evidence" value="ECO:0007669"/>
    <property type="project" value="UniProtKB-KW"/>
</dbReference>
<keyword evidence="1" id="KW-0328">Glycosyltransferase</keyword>
<dbReference type="Proteomes" id="UP000578449">
    <property type="component" value="Unassembled WGS sequence"/>
</dbReference>
<dbReference type="SUPFAM" id="SSF53756">
    <property type="entry name" value="UDP-Glycosyltransferase/glycogen phosphorylase"/>
    <property type="match status" value="1"/>
</dbReference>
<feature type="domain" description="Glycosyltransferase subfamily 4-like N-terminal" evidence="4">
    <location>
        <begin position="31"/>
        <end position="153"/>
    </location>
</feature>
<dbReference type="Pfam" id="PF00534">
    <property type="entry name" value="Glycos_transf_1"/>
    <property type="match status" value="1"/>
</dbReference>
<gene>
    <name evidence="5" type="ORF">HNP84_009093</name>
</gene>
<keyword evidence="6" id="KW-1185">Reference proteome</keyword>
<protein>
    <submittedName>
        <fullName evidence="5">Glycosyltransferase involved in cell wall biosynthesis</fullName>
    </submittedName>
</protein>
<dbReference type="PANTHER" id="PTHR12526:SF627">
    <property type="entry name" value="D-RHAMNOSYLTRANSFERASE WBPZ"/>
    <property type="match status" value="1"/>
</dbReference>
<dbReference type="RefSeq" id="WP_312927103.1">
    <property type="nucleotide sequence ID" value="NZ_BAABIX010000029.1"/>
</dbReference>
<comment type="caution">
    <text evidence="5">The sequence shown here is derived from an EMBL/GenBank/DDBJ whole genome shotgun (WGS) entry which is preliminary data.</text>
</comment>
<evidence type="ECO:0000259" key="4">
    <source>
        <dbReference type="Pfam" id="PF13439"/>
    </source>
</evidence>
<keyword evidence="2 5" id="KW-0808">Transferase</keyword>
<dbReference type="EMBL" id="JACHGN010000029">
    <property type="protein sequence ID" value="MBB5139330.1"/>
    <property type="molecule type" value="Genomic_DNA"/>
</dbReference>
<evidence type="ECO:0000259" key="3">
    <source>
        <dbReference type="Pfam" id="PF00534"/>
    </source>
</evidence>
<feature type="domain" description="Glycosyl transferase family 1" evidence="3">
    <location>
        <begin position="198"/>
        <end position="355"/>
    </location>
</feature>
<reference evidence="5 6" key="1">
    <citation type="submission" date="2020-08" db="EMBL/GenBank/DDBJ databases">
        <title>Genomic Encyclopedia of Type Strains, Phase IV (KMG-IV): sequencing the most valuable type-strain genomes for metagenomic binning, comparative biology and taxonomic classification.</title>
        <authorList>
            <person name="Goeker M."/>
        </authorList>
    </citation>
    <scope>NUCLEOTIDE SEQUENCE [LARGE SCALE GENOMIC DNA]</scope>
    <source>
        <strain evidence="5 6">DSM 45615</strain>
    </source>
</reference>
<evidence type="ECO:0000313" key="6">
    <source>
        <dbReference type="Proteomes" id="UP000578449"/>
    </source>
</evidence>
<evidence type="ECO:0000313" key="5">
    <source>
        <dbReference type="EMBL" id="MBB5139330.1"/>
    </source>
</evidence>